<dbReference type="EMBL" id="CP046996">
    <property type="protein sequence ID" value="QHA00697.1"/>
    <property type="molecule type" value="Genomic_DNA"/>
</dbReference>
<dbReference type="Proteomes" id="UP000430508">
    <property type="component" value="Chromosome"/>
</dbReference>
<sequence>MVLNDGKHEITEAVETLPLQPVQNLTDFYAVEELFEKLVHTWNAKLPGYEFISKTLLQELLIAIMQNIKRQNPNYAASLRVEKGIQ</sequence>
<proteinExistence type="predicted"/>
<name>A0A857DIE2_9FIRM</name>
<dbReference type="RefSeq" id="WP_019226276.1">
    <property type="nucleotide sequence ID" value="NZ_CP046996.1"/>
</dbReference>
<organism evidence="1 2">
    <name type="scientific">Dehalobacter restrictus</name>
    <dbReference type="NCBI Taxonomy" id="55583"/>
    <lineage>
        <taxon>Bacteria</taxon>
        <taxon>Bacillati</taxon>
        <taxon>Bacillota</taxon>
        <taxon>Clostridia</taxon>
        <taxon>Eubacteriales</taxon>
        <taxon>Desulfitobacteriaceae</taxon>
        <taxon>Dehalobacter</taxon>
    </lineage>
</organism>
<protein>
    <submittedName>
        <fullName evidence="1">Uncharacterized protein</fullName>
    </submittedName>
</protein>
<evidence type="ECO:0000313" key="1">
    <source>
        <dbReference type="EMBL" id="QHA00697.1"/>
    </source>
</evidence>
<reference evidence="1 2" key="1">
    <citation type="submission" date="2019-12" db="EMBL/GenBank/DDBJ databases">
        <title>Sequence classification of anaerobic respiratory reductive dehalogenases: First we see many, then we see few.</title>
        <authorList>
            <person name="Molenda O."/>
            <person name="Puentes Jacome L.A."/>
            <person name="Cao X."/>
            <person name="Nesbo C.L."/>
            <person name="Tang S."/>
            <person name="Morson N."/>
            <person name="Patron J."/>
            <person name="Lomheim L."/>
            <person name="Wishart D.S."/>
            <person name="Edwards E.A."/>
        </authorList>
    </citation>
    <scope>NUCLEOTIDE SEQUENCE [LARGE SCALE GENOMIC DNA]</scope>
    <source>
        <strain evidence="1 2">12DCA</strain>
    </source>
</reference>
<accession>A0A857DIE2</accession>
<dbReference type="AlphaFoldDB" id="A0A857DIE2"/>
<evidence type="ECO:0000313" key="2">
    <source>
        <dbReference type="Proteomes" id="UP000430508"/>
    </source>
</evidence>
<gene>
    <name evidence="1" type="ORF">GQ588_08660</name>
</gene>